<evidence type="ECO:0000256" key="3">
    <source>
        <dbReference type="SAM" id="MobiDB-lite"/>
    </source>
</evidence>
<dbReference type="AlphaFoldDB" id="A0AAP5ICA8"/>
<dbReference type="GO" id="GO:0016020">
    <property type="term" value="C:membrane"/>
    <property type="evidence" value="ECO:0007669"/>
    <property type="project" value="InterPro"/>
</dbReference>
<dbReference type="NCBIfam" id="NF033921">
    <property type="entry name" value="por_somb"/>
    <property type="match status" value="1"/>
</dbReference>
<dbReference type="InterPro" id="IPR038673">
    <property type="entry name" value="OprB_sf"/>
</dbReference>
<dbReference type="RefSeq" id="WP_208339233.1">
    <property type="nucleotide sequence ID" value="NZ_CAWQFN010000502.1"/>
</dbReference>
<keyword evidence="6" id="KW-1185">Reference proteome</keyword>
<evidence type="ECO:0000259" key="4">
    <source>
        <dbReference type="PROSITE" id="PS51272"/>
    </source>
</evidence>
<accession>A0AAP5ICA8</accession>
<name>A0AAP5ICA8_9CYAN</name>
<proteinExistence type="inferred from homology"/>
<evidence type="ECO:0000313" key="5">
    <source>
        <dbReference type="EMBL" id="MDR9896415.1"/>
    </source>
</evidence>
<dbReference type="InterPro" id="IPR007049">
    <property type="entry name" value="Carb-sel_porin_OprB"/>
</dbReference>
<reference evidence="6" key="1">
    <citation type="journal article" date="2021" name="Science">
        <title>Hunting the eagle killer: A cyanobacterial neurotoxin causes vacuolar myelinopathy.</title>
        <authorList>
            <person name="Breinlinger S."/>
            <person name="Phillips T.J."/>
            <person name="Haram B.N."/>
            <person name="Mares J."/>
            <person name="Martinez Yerena J.A."/>
            <person name="Hrouzek P."/>
            <person name="Sobotka R."/>
            <person name="Henderson W.M."/>
            <person name="Schmieder P."/>
            <person name="Williams S.M."/>
            <person name="Lauderdale J.D."/>
            <person name="Wilde H.D."/>
            <person name="Gerrin W."/>
            <person name="Kust A."/>
            <person name="Washington J.W."/>
            <person name="Wagner C."/>
            <person name="Geier B."/>
            <person name="Liebeke M."/>
            <person name="Enke H."/>
            <person name="Niedermeyer T.H.J."/>
            <person name="Wilde S.B."/>
        </authorList>
    </citation>
    <scope>NUCLEOTIDE SEQUENCE [LARGE SCALE GENOMIC DNA]</scope>
    <source>
        <strain evidence="6">Thurmond2011</strain>
    </source>
</reference>
<dbReference type="InterPro" id="IPR047684">
    <property type="entry name" value="Por_som-like"/>
</dbReference>
<dbReference type="InterPro" id="IPR051465">
    <property type="entry name" value="Cell_Envelope_Struct_Comp"/>
</dbReference>
<protein>
    <submittedName>
        <fullName evidence="5">Iron uptake porin</fullName>
    </submittedName>
</protein>
<dbReference type="PANTHER" id="PTHR43308">
    <property type="entry name" value="OUTER MEMBRANE PROTEIN ALPHA-RELATED"/>
    <property type="match status" value="1"/>
</dbReference>
<dbReference type="Pfam" id="PF04966">
    <property type="entry name" value="OprB"/>
    <property type="match status" value="1"/>
</dbReference>
<dbReference type="Pfam" id="PF00395">
    <property type="entry name" value="SLH"/>
    <property type="match status" value="1"/>
</dbReference>
<gene>
    <name evidence="5" type="ORF">G7B40_017885</name>
</gene>
<evidence type="ECO:0000256" key="1">
    <source>
        <dbReference type="ARBA" id="ARBA00008769"/>
    </source>
</evidence>
<organism evidence="5 6">
    <name type="scientific">Aetokthonos hydrillicola Thurmond2011</name>
    <dbReference type="NCBI Taxonomy" id="2712845"/>
    <lineage>
        <taxon>Bacteria</taxon>
        <taxon>Bacillati</taxon>
        <taxon>Cyanobacteriota</taxon>
        <taxon>Cyanophyceae</taxon>
        <taxon>Nostocales</taxon>
        <taxon>Hapalosiphonaceae</taxon>
        <taxon>Aetokthonos</taxon>
    </lineage>
</organism>
<comment type="caution">
    <text evidence="5">The sequence shown here is derived from an EMBL/GenBank/DDBJ whole genome shotgun (WGS) entry which is preliminary data.</text>
</comment>
<dbReference type="PANTHER" id="PTHR43308:SF1">
    <property type="entry name" value="OUTER MEMBRANE PROTEIN ALPHA"/>
    <property type="match status" value="1"/>
</dbReference>
<evidence type="ECO:0000256" key="2">
    <source>
        <dbReference type="RuleBase" id="RU363072"/>
    </source>
</evidence>
<dbReference type="InterPro" id="IPR001119">
    <property type="entry name" value="SLH_dom"/>
</dbReference>
<comment type="similarity">
    <text evidence="1 2">Belongs to the OprB family.</text>
</comment>
<feature type="region of interest" description="Disordered" evidence="3">
    <location>
        <begin position="200"/>
        <end position="233"/>
    </location>
</feature>
<dbReference type="Proteomes" id="UP000667802">
    <property type="component" value="Unassembled WGS sequence"/>
</dbReference>
<evidence type="ECO:0000313" key="6">
    <source>
        <dbReference type="Proteomes" id="UP000667802"/>
    </source>
</evidence>
<dbReference type="GO" id="GO:0015288">
    <property type="term" value="F:porin activity"/>
    <property type="evidence" value="ECO:0007669"/>
    <property type="project" value="InterPro"/>
</dbReference>
<sequence>MNATAAKNSSRFFCINTVVKGVTLLSLLLLIIYPASAETTVFSRQEAESLNEPQVEESTSGMSQVTNVNQLSDVQPSDWAFQALQSLVERYGCIAGYTNGTFRGNRAVTRYEFAAGVNACLDRVNELIGTATADIVKKEDLATLQKLQEQFARELVALRGRIDTLEAHTAELEAHQFSTTTKIQGQAIISVSAGGFNGRTITIPGNPSSPGNPGNTAGPGNPGSFGNPTGTSPNRVIAFQPNPTLLFRAGVDLNTSFTGTDLLKIRLDTGSTDLSGGPSASNAPGLLEPNFGSVIDYSVKPPVNRQLILDRLYYTFQPFKDFQVTVGPNIYPTDFVDRNSYAYLSFLDFSTLAFTNNLILFPVGGLAAGAAIDWKPNNGPISVRGLYAASDAANPGRSGQINGAASFAPLLYPSFNPPNTSNTPRGLFGSTYQGMVEIEYAPSRAFAVRLQYSGGELTSNHFDVIGVNAELTLAQKFGIFGRYGYGSFNNTSFGNVKPNYWMAGVAMRDLLRRGSLAGVAVGQPFIASQIGNSTQTNFEAFYNYPFSQSIQLTPTIQVIDHAGNQQGNGTIITGTLRSVFSF</sequence>
<dbReference type="EMBL" id="JAALHA020000008">
    <property type="protein sequence ID" value="MDR9896415.1"/>
    <property type="molecule type" value="Genomic_DNA"/>
</dbReference>
<dbReference type="GO" id="GO:0008643">
    <property type="term" value="P:carbohydrate transport"/>
    <property type="evidence" value="ECO:0007669"/>
    <property type="project" value="InterPro"/>
</dbReference>
<feature type="compositionally biased region" description="Low complexity" evidence="3">
    <location>
        <begin position="204"/>
        <end position="224"/>
    </location>
</feature>
<dbReference type="Gene3D" id="2.40.160.180">
    <property type="entry name" value="Carbohydrate-selective porin OprB"/>
    <property type="match status" value="1"/>
</dbReference>
<feature type="domain" description="SLH" evidence="4">
    <location>
        <begin position="67"/>
        <end position="131"/>
    </location>
</feature>
<dbReference type="PROSITE" id="PS51272">
    <property type="entry name" value="SLH"/>
    <property type="match status" value="1"/>
</dbReference>